<evidence type="ECO:0000313" key="1">
    <source>
        <dbReference type="Proteomes" id="UP000235220"/>
    </source>
</evidence>
<proteinExistence type="predicted"/>
<dbReference type="RefSeq" id="XP_035540707.1">
    <property type="nucleotide sequence ID" value="XM_035684814.1"/>
</dbReference>
<dbReference type="PANTHER" id="PTHR47150:SF7">
    <property type="entry name" value="NUCLEASE"/>
    <property type="match status" value="1"/>
</dbReference>
<organism evidence="1 2">
    <name type="scientific">Juglans regia</name>
    <name type="common">English walnut</name>
    <dbReference type="NCBI Taxonomy" id="51240"/>
    <lineage>
        <taxon>Eukaryota</taxon>
        <taxon>Viridiplantae</taxon>
        <taxon>Streptophyta</taxon>
        <taxon>Embryophyta</taxon>
        <taxon>Tracheophyta</taxon>
        <taxon>Spermatophyta</taxon>
        <taxon>Magnoliopsida</taxon>
        <taxon>eudicotyledons</taxon>
        <taxon>Gunneridae</taxon>
        <taxon>Pentapetalae</taxon>
        <taxon>rosids</taxon>
        <taxon>fabids</taxon>
        <taxon>Fagales</taxon>
        <taxon>Juglandaceae</taxon>
        <taxon>Juglans</taxon>
    </lineage>
</organism>
<name>A0A6P9ED38_JUGRE</name>
<dbReference type="PANTHER" id="PTHR47150">
    <property type="entry name" value="OS12G0169200 PROTEIN"/>
    <property type="match status" value="1"/>
</dbReference>
<protein>
    <submittedName>
        <fullName evidence="2">Uncharacterized protein LOC118344300</fullName>
    </submittedName>
</protein>
<keyword evidence="1" id="KW-1185">Reference proteome</keyword>
<dbReference type="Proteomes" id="UP000235220">
    <property type="component" value="Chromosome 13"/>
</dbReference>
<dbReference type="AlphaFoldDB" id="A0A6P9ED38"/>
<dbReference type="OrthoDB" id="1521186at2759"/>
<gene>
    <name evidence="2" type="primary">LOC118344300</name>
</gene>
<dbReference type="InterPro" id="IPR006912">
    <property type="entry name" value="Harbinger_derived_prot"/>
</dbReference>
<sequence>MARSFFRKLLTYLSSDDELDAVINAEADGESSRHHGNRQPRKFIRRDHIQGHECLFRDYFSENPVYPSNLFRRRFRMSRPLFLRILNEVEVYEPYFVQRRDNAGRLGLSSMQKITAALRMLAYGVTGDFMDEYIRIGESTAMESLKKFCKTIVTIFSDEYLRSPNANDIARLLVVGEQRGFPGMLGSIDCMHWKWKNCPAAWKGMYSGHIREPTIILEAVASYDLWIWHAFFGMPGSHNDINVLERSFIFTELAQGRAPPVNYTINGNDYTMGYYLADGIYPKWSTFVKTIPSPQGNKKKNFARAQESARKDVERAFGVLQQRFAIVRGPSRLFKVNDLTNIMKTCVILHNMIIEDERDDSQGLNMEYDQLDDDIPELSRNPTNEFMNFIQRHHEIRDSSTHHHLQADLIEHHWQFHSQQ</sequence>
<dbReference type="GeneID" id="118344300"/>
<dbReference type="KEGG" id="jre:118344300"/>
<dbReference type="InParanoid" id="A0A6P9ED38"/>
<dbReference type="Pfam" id="PF04827">
    <property type="entry name" value="Plant_tran"/>
    <property type="match status" value="1"/>
</dbReference>
<reference evidence="2" key="1">
    <citation type="submission" date="2025-08" db="UniProtKB">
        <authorList>
            <consortium name="RefSeq"/>
        </authorList>
    </citation>
    <scope>IDENTIFICATION</scope>
    <source>
        <tissue evidence="2">Leaves</tissue>
    </source>
</reference>
<accession>A0A6P9ED38</accession>
<evidence type="ECO:0000313" key="2">
    <source>
        <dbReference type="RefSeq" id="XP_035540707.1"/>
    </source>
</evidence>